<dbReference type="GO" id="GO:0016636">
    <property type="term" value="F:oxidoreductase activity, acting on the CH-CH group of donors, iron-sulfur protein as acceptor"/>
    <property type="evidence" value="ECO:0007669"/>
    <property type="project" value="InterPro"/>
</dbReference>
<sequence>MGLKNIIGKLVFGELSGELSEFGLAVEQRVVRELNAQPHSQFAELLDLKNLKGESTGYVRAFKADKLEKIASLSIDIMPGMRYFNIHIIPEPHYNIPRYNFEGMVTTKGSQLSMDLYHDMDIVMDFEFINQHYSGLAKTFAKAKKHKSIRLEPSKLPHMRALCSPYFLLANKVSSEDIYTMQHYAMSYLDEWLKIYRQAELLSAEAAETRLDRRLHIARMIIDNDPDRHQVVSTYGEELTQLIERAAMLQ</sequence>
<protein>
    <submittedName>
        <fullName evidence="1">Uncharacterized protein</fullName>
    </submittedName>
</protein>
<evidence type="ECO:0000313" key="1">
    <source>
        <dbReference type="EMBL" id="ARN73200.1"/>
    </source>
</evidence>
<name>A0A1X9N510_9GAMM</name>
<dbReference type="STRING" id="716816.BST96_03210"/>
<proteinExistence type="predicted"/>
<evidence type="ECO:0000313" key="2">
    <source>
        <dbReference type="Proteomes" id="UP000193450"/>
    </source>
</evidence>
<accession>A0A1X9N510</accession>
<dbReference type="EMBL" id="CP019343">
    <property type="protein sequence ID" value="ARN73200.1"/>
    <property type="molecule type" value="Genomic_DNA"/>
</dbReference>
<dbReference type="Proteomes" id="UP000193450">
    <property type="component" value="Chromosome"/>
</dbReference>
<organism evidence="1 2">
    <name type="scientific">Oceanicoccus sagamiensis</name>
    <dbReference type="NCBI Taxonomy" id="716816"/>
    <lineage>
        <taxon>Bacteria</taxon>
        <taxon>Pseudomonadati</taxon>
        <taxon>Pseudomonadota</taxon>
        <taxon>Gammaproteobacteria</taxon>
        <taxon>Cellvibrionales</taxon>
        <taxon>Spongiibacteraceae</taxon>
        <taxon>Oceanicoccus</taxon>
    </lineage>
</organism>
<dbReference type="AlphaFoldDB" id="A0A1X9N510"/>
<gene>
    <name evidence="1" type="ORF">BST96_03210</name>
</gene>
<dbReference type="Gene3D" id="3.40.1500.20">
    <property type="match status" value="1"/>
</dbReference>
<dbReference type="GO" id="GO:0010024">
    <property type="term" value="P:phytochromobilin biosynthetic process"/>
    <property type="evidence" value="ECO:0007669"/>
    <property type="project" value="InterPro"/>
</dbReference>
<keyword evidence="2" id="KW-1185">Reference proteome</keyword>
<dbReference type="KEGG" id="osg:BST96_03210"/>
<dbReference type="OrthoDB" id="5735231at2"/>
<dbReference type="InterPro" id="IPR009249">
    <property type="entry name" value="Ferredoxin-dep_bilin_Rdtase"/>
</dbReference>
<dbReference type="Pfam" id="PF05996">
    <property type="entry name" value="Fe_bilin_red"/>
    <property type="match status" value="1"/>
</dbReference>
<dbReference type="GO" id="GO:0050897">
    <property type="term" value="F:cobalt ion binding"/>
    <property type="evidence" value="ECO:0007669"/>
    <property type="project" value="InterPro"/>
</dbReference>
<dbReference type="RefSeq" id="WP_085757305.1">
    <property type="nucleotide sequence ID" value="NZ_CP019343.1"/>
</dbReference>
<reference evidence="1 2" key="1">
    <citation type="submission" date="2016-11" db="EMBL/GenBank/DDBJ databases">
        <title>Trade-off between light-utilization and light-protection in marine flavobacteria.</title>
        <authorList>
            <person name="Kumagai Y."/>
        </authorList>
    </citation>
    <scope>NUCLEOTIDE SEQUENCE [LARGE SCALE GENOMIC DNA]</scope>
    <source>
        <strain evidence="1 2">NBRC 107125</strain>
    </source>
</reference>